<dbReference type="PROSITE" id="PS50893">
    <property type="entry name" value="ABC_TRANSPORTER_2"/>
    <property type="match status" value="1"/>
</dbReference>
<dbReference type="InterPro" id="IPR027417">
    <property type="entry name" value="P-loop_NTPase"/>
</dbReference>
<keyword evidence="4" id="KW-0067">ATP-binding</keyword>
<organism evidence="6 7">
    <name type="scientific">Collinsella tanakaei YIT 12063</name>
    <dbReference type="NCBI Taxonomy" id="742742"/>
    <lineage>
        <taxon>Bacteria</taxon>
        <taxon>Bacillati</taxon>
        <taxon>Actinomycetota</taxon>
        <taxon>Coriobacteriia</taxon>
        <taxon>Coriobacteriales</taxon>
        <taxon>Coriobacteriaceae</taxon>
        <taxon>Collinsella</taxon>
    </lineage>
</organism>
<comment type="caution">
    <text evidence="6">The sequence shown here is derived from an EMBL/GenBank/DDBJ whole genome shotgun (WGS) entry which is preliminary data.</text>
</comment>
<dbReference type="InterPro" id="IPR017911">
    <property type="entry name" value="MacB-like_ATP-bd"/>
</dbReference>
<dbReference type="Gene3D" id="3.40.50.300">
    <property type="entry name" value="P-loop containing nucleotide triphosphate hydrolases"/>
    <property type="match status" value="1"/>
</dbReference>
<dbReference type="InterPro" id="IPR003593">
    <property type="entry name" value="AAA+_ATPase"/>
</dbReference>
<dbReference type="AlphaFoldDB" id="G1WF91"/>
<dbReference type="EMBL" id="ADLS01000001">
    <property type="protein sequence ID" value="EGX71839.1"/>
    <property type="molecule type" value="Genomic_DNA"/>
</dbReference>
<evidence type="ECO:0000259" key="5">
    <source>
        <dbReference type="PROSITE" id="PS50893"/>
    </source>
</evidence>
<gene>
    <name evidence="6" type="ORF">HMPREF9452_00004</name>
</gene>
<dbReference type="GeneID" id="62757793"/>
<proteinExistence type="inferred from homology"/>
<accession>G1WF91</accession>
<keyword evidence="2" id="KW-0813">Transport</keyword>
<dbReference type="GO" id="GO:0016887">
    <property type="term" value="F:ATP hydrolysis activity"/>
    <property type="evidence" value="ECO:0007669"/>
    <property type="project" value="InterPro"/>
</dbReference>
<sequence>MRPYIKIESLSKSYGNHRVLSNLKLSINRGETVAITGPSGCGKTTLLNILGLLESYDSGAAHLCGKALPKIESNQAMLLRRYEINYLFQSFALIDSRTVRDNLMLALHHTKLDKKEKNLAIEEMLRRFSLEDKLNAVVNELSGGEKQRVAMCRAMLKPGGLILADEPTGSLDARMASIVMNSLVSSARTMNKTLVVVTHDMAMAAMCDRALSMSDGKLV</sequence>
<dbReference type="InterPro" id="IPR003439">
    <property type="entry name" value="ABC_transporter-like_ATP-bd"/>
</dbReference>
<keyword evidence="3" id="KW-0547">Nucleotide-binding</keyword>
<comment type="similarity">
    <text evidence="1">Belongs to the ABC transporter superfamily.</text>
</comment>
<protein>
    <recommendedName>
        <fullName evidence="5">ABC transporter domain-containing protein</fullName>
    </recommendedName>
</protein>
<dbReference type="PANTHER" id="PTHR42798">
    <property type="entry name" value="LIPOPROTEIN-RELEASING SYSTEM ATP-BINDING PROTEIN LOLD"/>
    <property type="match status" value="1"/>
</dbReference>
<dbReference type="GO" id="GO:0005524">
    <property type="term" value="F:ATP binding"/>
    <property type="evidence" value="ECO:0007669"/>
    <property type="project" value="UniProtKB-KW"/>
</dbReference>
<evidence type="ECO:0000256" key="3">
    <source>
        <dbReference type="ARBA" id="ARBA00022741"/>
    </source>
</evidence>
<evidence type="ECO:0000313" key="7">
    <source>
        <dbReference type="Proteomes" id="UP000004830"/>
    </source>
</evidence>
<dbReference type="SUPFAM" id="SSF52540">
    <property type="entry name" value="P-loop containing nucleoside triphosphate hydrolases"/>
    <property type="match status" value="1"/>
</dbReference>
<dbReference type="PATRIC" id="fig|742742.3.peg.3"/>
<dbReference type="STRING" id="742742.HMPREF9452_00004"/>
<dbReference type="InterPro" id="IPR017871">
    <property type="entry name" value="ABC_transporter-like_CS"/>
</dbReference>
<evidence type="ECO:0000256" key="4">
    <source>
        <dbReference type="ARBA" id="ARBA00022840"/>
    </source>
</evidence>
<dbReference type="PANTHER" id="PTHR42798:SF4">
    <property type="entry name" value="ABC TRANSPORTER DOMAIN-CONTAINING PROTEIN"/>
    <property type="match status" value="1"/>
</dbReference>
<keyword evidence="7" id="KW-1185">Reference proteome</keyword>
<name>G1WF91_9ACTN</name>
<reference evidence="6 7" key="1">
    <citation type="submission" date="2011-06" db="EMBL/GenBank/DDBJ databases">
        <title>The Genome Sequence of Collinsella tanakaei YIT 12063.</title>
        <authorList>
            <consortium name="The Broad Institute Genome Sequencing Platform"/>
            <person name="Earl A."/>
            <person name="Ward D."/>
            <person name="Feldgarden M."/>
            <person name="Gevers D."/>
            <person name="Morotomi M."/>
            <person name="Young S.K."/>
            <person name="Zeng Q."/>
            <person name="Gargeya S."/>
            <person name="Fitzgerald M."/>
            <person name="Haas B."/>
            <person name="Abouelleil A."/>
            <person name="Alvarado L."/>
            <person name="Arachchi H.M."/>
            <person name="Berlin A."/>
            <person name="Brown A."/>
            <person name="Chapman S.B."/>
            <person name="Chen Z."/>
            <person name="Dunbar C."/>
            <person name="Freedman E."/>
            <person name="Gearin G."/>
            <person name="Gellesch M."/>
            <person name="Goldberg J."/>
            <person name="Griggs A."/>
            <person name="Gujja S."/>
            <person name="Heiman D."/>
            <person name="Howarth C."/>
            <person name="Larson L."/>
            <person name="Lui A."/>
            <person name="MacDonald P.J.P."/>
            <person name="Mehta T."/>
            <person name="Montmayeur A."/>
            <person name="Murphy C."/>
            <person name="Neiman D."/>
            <person name="Pearson M."/>
            <person name="Priest M."/>
            <person name="Roberts A."/>
            <person name="Saif S."/>
            <person name="Shea T."/>
            <person name="Shenoy N."/>
            <person name="Sisk P."/>
            <person name="Stolte C."/>
            <person name="Sykes S."/>
            <person name="Wortman J."/>
            <person name="Nusbaum C."/>
            <person name="Birren B."/>
        </authorList>
    </citation>
    <scope>NUCLEOTIDE SEQUENCE [LARGE SCALE GENOMIC DNA]</scope>
    <source>
        <strain evidence="6 7">YIT 12063</strain>
    </source>
</reference>
<dbReference type="Proteomes" id="UP000004830">
    <property type="component" value="Unassembled WGS sequence"/>
</dbReference>
<dbReference type="OrthoDB" id="2079174at2"/>
<dbReference type="SMART" id="SM00382">
    <property type="entry name" value="AAA"/>
    <property type="match status" value="1"/>
</dbReference>
<dbReference type="PROSITE" id="PS00211">
    <property type="entry name" value="ABC_TRANSPORTER_1"/>
    <property type="match status" value="1"/>
</dbReference>
<dbReference type="Pfam" id="PF00005">
    <property type="entry name" value="ABC_tran"/>
    <property type="match status" value="1"/>
</dbReference>
<dbReference type="RefSeq" id="WP_009140041.1">
    <property type="nucleotide sequence ID" value="NZ_JH126467.1"/>
</dbReference>
<dbReference type="eggNOG" id="COG1136">
    <property type="taxonomic scope" value="Bacteria"/>
</dbReference>
<evidence type="ECO:0000256" key="2">
    <source>
        <dbReference type="ARBA" id="ARBA00022448"/>
    </source>
</evidence>
<evidence type="ECO:0000256" key="1">
    <source>
        <dbReference type="ARBA" id="ARBA00005417"/>
    </source>
</evidence>
<evidence type="ECO:0000313" key="6">
    <source>
        <dbReference type="EMBL" id="EGX71839.1"/>
    </source>
</evidence>
<dbReference type="CDD" id="cd03255">
    <property type="entry name" value="ABC_MJ0796_LolCDE_FtsE"/>
    <property type="match status" value="1"/>
</dbReference>
<dbReference type="HOGENOM" id="CLU_000604_1_22_11"/>
<feature type="domain" description="ABC transporter" evidence="5">
    <location>
        <begin position="5"/>
        <end position="219"/>
    </location>
</feature>